<accession>A0A9P5YVW2</accession>
<dbReference type="EMBL" id="MU155329">
    <property type="protein sequence ID" value="KAF9475514.1"/>
    <property type="molecule type" value="Genomic_DNA"/>
</dbReference>
<evidence type="ECO:0000256" key="1">
    <source>
        <dbReference type="ARBA" id="ARBA00022723"/>
    </source>
</evidence>
<dbReference type="Pfam" id="PF01753">
    <property type="entry name" value="zf-MYND"/>
    <property type="match status" value="1"/>
</dbReference>
<dbReference type="PROSITE" id="PS50865">
    <property type="entry name" value="ZF_MYND_2"/>
    <property type="match status" value="1"/>
</dbReference>
<evidence type="ECO:0000256" key="2">
    <source>
        <dbReference type="ARBA" id="ARBA00022771"/>
    </source>
</evidence>
<dbReference type="Proteomes" id="UP000807469">
    <property type="component" value="Unassembled WGS sequence"/>
</dbReference>
<evidence type="ECO:0000259" key="5">
    <source>
        <dbReference type="PROSITE" id="PS50865"/>
    </source>
</evidence>
<comment type="caution">
    <text evidence="6">The sequence shown here is derived from an EMBL/GenBank/DDBJ whole genome shotgun (WGS) entry which is preliminary data.</text>
</comment>
<reference evidence="6" key="1">
    <citation type="submission" date="2020-11" db="EMBL/GenBank/DDBJ databases">
        <authorList>
            <consortium name="DOE Joint Genome Institute"/>
            <person name="Ahrendt S."/>
            <person name="Riley R."/>
            <person name="Andreopoulos W."/>
            <person name="Labutti K."/>
            <person name="Pangilinan J."/>
            <person name="Ruiz-Duenas F.J."/>
            <person name="Barrasa J.M."/>
            <person name="Sanchez-Garcia M."/>
            <person name="Camarero S."/>
            <person name="Miyauchi S."/>
            <person name="Serrano A."/>
            <person name="Linde D."/>
            <person name="Babiker R."/>
            <person name="Drula E."/>
            <person name="Ayuso-Fernandez I."/>
            <person name="Pacheco R."/>
            <person name="Padilla G."/>
            <person name="Ferreira P."/>
            <person name="Barriuso J."/>
            <person name="Kellner H."/>
            <person name="Castanera R."/>
            <person name="Alfaro M."/>
            <person name="Ramirez L."/>
            <person name="Pisabarro A.G."/>
            <person name="Kuo A."/>
            <person name="Tritt A."/>
            <person name="Lipzen A."/>
            <person name="He G."/>
            <person name="Yan M."/>
            <person name="Ng V."/>
            <person name="Cullen D."/>
            <person name="Martin F."/>
            <person name="Rosso M.-N."/>
            <person name="Henrissat B."/>
            <person name="Hibbett D."/>
            <person name="Martinez A.T."/>
            <person name="Grigoriev I.V."/>
        </authorList>
    </citation>
    <scope>NUCLEOTIDE SEQUENCE</scope>
    <source>
        <strain evidence="6">CIRM-BRFM 674</strain>
    </source>
</reference>
<evidence type="ECO:0000313" key="7">
    <source>
        <dbReference type="Proteomes" id="UP000807469"/>
    </source>
</evidence>
<feature type="domain" description="MYND-type" evidence="5">
    <location>
        <begin position="117"/>
        <end position="157"/>
    </location>
</feature>
<protein>
    <recommendedName>
        <fullName evidence="5">MYND-type domain-containing protein</fullName>
    </recommendedName>
</protein>
<dbReference type="InterPro" id="IPR002893">
    <property type="entry name" value="Znf_MYND"/>
</dbReference>
<keyword evidence="2 4" id="KW-0863">Zinc-finger</keyword>
<dbReference type="Gene3D" id="6.10.140.2220">
    <property type="match status" value="1"/>
</dbReference>
<proteinExistence type="predicted"/>
<keyword evidence="3" id="KW-0862">Zinc</keyword>
<evidence type="ECO:0000256" key="3">
    <source>
        <dbReference type="ARBA" id="ARBA00022833"/>
    </source>
</evidence>
<sequence>MNMTLVDSSLYITGSDPVSLHAVLVFNLGSSEGTILDLASLQFGNVGRGFEGKGLFSLEPVKQYKKRLEEFAQRNTFDNPKLSHRINSHTTPNNEWLKKVAKRAKARWDNRDKVHWCGHCGAPPLGGDLISCPSCNNAWYCNEDHKSAAWPFHKHFCE</sequence>
<keyword evidence="7" id="KW-1185">Reference proteome</keyword>
<dbReference type="GO" id="GO:0008270">
    <property type="term" value="F:zinc ion binding"/>
    <property type="evidence" value="ECO:0007669"/>
    <property type="project" value="UniProtKB-KW"/>
</dbReference>
<evidence type="ECO:0000256" key="4">
    <source>
        <dbReference type="PROSITE-ProRule" id="PRU00134"/>
    </source>
</evidence>
<evidence type="ECO:0000313" key="6">
    <source>
        <dbReference type="EMBL" id="KAF9475514.1"/>
    </source>
</evidence>
<gene>
    <name evidence="6" type="ORF">BDN70DRAFT_935818</name>
</gene>
<name>A0A9P5YVW2_9AGAR</name>
<dbReference type="OrthoDB" id="432970at2759"/>
<organism evidence="6 7">
    <name type="scientific">Pholiota conissans</name>
    <dbReference type="NCBI Taxonomy" id="109636"/>
    <lineage>
        <taxon>Eukaryota</taxon>
        <taxon>Fungi</taxon>
        <taxon>Dikarya</taxon>
        <taxon>Basidiomycota</taxon>
        <taxon>Agaricomycotina</taxon>
        <taxon>Agaricomycetes</taxon>
        <taxon>Agaricomycetidae</taxon>
        <taxon>Agaricales</taxon>
        <taxon>Agaricineae</taxon>
        <taxon>Strophariaceae</taxon>
        <taxon>Pholiota</taxon>
    </lineage>
</organism>
<dbReference type="AlphaFoldDB" id="A0A9P5YVW2"/>
<keyword evidence="1" id="KW-0479">Metal-binding</keyword>
<dbReference type="SUPFAM" id="SSF144232">
    <property type="entry name" value="HIT/MYND zinc finger-like"/>
    <property type="match status" value="1"/>
</dbReference>